<dbReference type="PANTHER" id="PTHR42756">
    <property type="entry name" value="TRANSCRIPTIONAL REGULATOR, MARR"/>
    <property type="match status" value="1"/>
</dbReference>
<accession>A0ABT0XNF2</accession>
<keyword evidence="6" id="KW-1185">Reference proteome</keyword>
<evidence type="ECO:0000313" key="5">
    <source>
        <dbReference type="EMBL" id="MCM2677433.1"/>
    </source>
</evidence>
<dbReference type="PROSITE" id="PS50995">
    <property type="entry name" value="HTH_MARR_2"/>
    <property type="match status" value="1"/>
</dbReference>
<dbReference type="Proteomes" id="UP001203665">
    <property type="component" value="Unassembled WGS sequence"/>
</dbReference>
<organism evidence="5 6">
    <name type="scientific">Alkalicoccobacillus plakortidis</name>
    <dbReference type="NCBI Taxonomy" id="444060"/>
    <lineage>
        <taxon>Bacteria</taxon>
        <taxon>Bacillati</taxon>
        <taxon>Bacillota</taxon>
        <taxon>Bacilli</taxon>
        <taxon>Bacillales</taxon>
        <taxon>Bacillaceae</taxon>
        <taxon>Alkalicoccobacillus</taxon>
    </lineage>
</organism>
<dbReference type="EMBL" id="JAMQJY010000004">
    <property type="protein sequence ID" value="MCM2677433.1"/>
    <property type="molecule type" value="Genomic_DNA"/>
</dbReference>
<evidence type="ECO:0000259" key="4">
    <source>
        <dbReference type="PROSITE" id="PS50995"/>
    </source>
</evidence>
<dbReference type="PRINTS" id="PR00598">
    <property type="entry name" value="HTHMARR"/>
</dbReference>
<dbReference type="InterPro" id="IPR036390">
    <property type="entry name" value="WH_DNA-bd_sf"/>
</dbReference>
<dbReference type="Gene3D" id="1.10.10.10">
    <property type="entry name" value="Winged helix-like DNA-binding domain superfamily/Winged helix DNA-binding domain"/>
    <property type="match status" value="1"/>
</dbReference>
<evidence type="ECO:0000256" key="3">
    <source>
        <dbReference type="ARBA" id="ARBA00023163"/>
    </source>
</evidence>
<evidence type="ECO:0000256" key="2">
    <source>
        <dbReference type="ARBA" id="ARBA00023125"/>
    </source>
</evidence>
<name>A0ABT0XNF2_9BACI</name>
<gene>
    <name evidence="5" type="ORF">NDM98_19630</name>
</gene>
<proteinExistence type="predicted"/>
<keyword evidence="3" id="KW-0804">Transcription</keyword>
<comment type="caution">
    <text evidence="5">The sequence shown here is derived from an EMBL/GenBank/DDBJ whole genome shotgun (WGS) entry which is preliminary data.</text>
</comment>
<dbReference type="InterPro" id="IPR036388">
    <property type="entry name" value="WH-like_DNA-bd_sf"/>
</dbReference>
<dbReference type="InterPro" id="IPR000835">
    <property type="entry name" value="HTH_MarR-typ"/>
</dbReference>
<dbReference type="RefSeq" id="WP_251611225.1">
    <property type="nucleotide sequence ID" value="NZ_JAMQJY010000004.1"/>
</dbReference>
<reference evidence="5" key="1">
    <citation type="submission" date="2022-06" db="EMBL/GenBank/DDBJ databases">
        <title>Alkalicoccobacillus porphyridii sp. nov., isolated from a marine red alga, Porphyridium purpureum and reclassification of Shouchella plakortidis and Shouchella gibsonii as Alkalicoccobacillus plakortidis comb. nov. and Alkalicoccobacillus gibsonii comb. nov.</title>
        <authorList>
            <person name="Kim K.H."/>
            <person name="Lee J.K."/>
            <person name="Han D.M."/>
            <person name="Baek J.H."/>
            <person name="Jeon C.O."/>
        </authorList>
    </citation>
    <scope>NUCLEOTIDE SEQUENCE</scope>
    <source>
        <strain evidence="5">DSM 19153</strain>
    </source>
</reference>
<dbReference type="PANTHER" id="PTHR42756:SF1">
    <property type="entry name" value="TRANSCRIPTIONAL REPRESSOR OF EMRAB OPERON"/>
    <property type="match status" value="1"/>
</dbReference>
<feature type="domain" description="HTH marR-type" evidence="4">
    <location>
        <begin position="5"/>
        <end position="137"/>
    </location>
</feature>
<protein>
    <submittedName>
        <fullName evidence="5">MarR family transcriptional regulator</fullName>
    </submittedName>
</protein>
<dbReference type="SMART" id="SM00347">
    <property type="entry name" value="HTH_MARR"/>
    <property type="match status" value="1"/>
</dbReference>
<keyword evidence="1" id="KW-0805">Transcription regulation</keyword>
<evidence type="ECO:0000313" key="6">
    <source>
        <dbReference type="Proteomes" id="UP001203665"/>
    </source>
</evidence>
<keyword evidence="2" id="KW-0238">DNA-binding</keyword>
<sequence>MRNFNSDLSYMIQQINHSMEQMINERLESEGVSTSQARVLYHLYTTEGSNQREIQTSLSIKSSSLTKLIDILEKKQLVIRKESPNDSRVKLIFLTEKGKEKEKRLWQLREETETFLSQSLTPEQKDKLIEYLATIKGTLN</sequence>
<dbReference type="Pfam" id="PF01047">
    <property type="entry name" value="MarR"/>
    <property type="match status" value="1"/>
</dbReference>
<dbReference type="SUPFAM" id="SSF46785">
    <property type="entry name" value="Winged helix' DNA-binding domain"/>
    <property type="match status" value="1"/>
</dbReference>
<evidence type="ECO:0000256" key="1">
    <source>
        <dbReference type="ARBA" id="ARBA00023015"/>
    </source>
</evidence>